<dbReference type="PROSITE" id="PS51257">
    <property type="entry name" value="PROKAR_LIPOPROTEIN"/>
    <property type="match status" value="1"/>
</dbReference>
<feature type="coiled-coil region" evidence="1">
    <location>
        <begin position="49"/>
        <end position="83"/>
    </location>
</feature>
<evidence type="ECO:0000313" key="3">
    <source>
        <dbReference type="Proteomes" id="UP000474104"/>
    </source>
</evidence>
<evidence type="ECO:0000256" key="1">
    <source>
        <dbReference type="SAM" id="Coils"/>
    </source>
</evidence>
<dbReference type="OrthoDB" id="9809406at2"/>
<gene>
    <name evidence="2" type="ORF">FMM80_21055</name>
</gene>
<dbReference type="RefSeq" id="WP_004079839.1">
    <property type="nucleotide sequence ID" value="NZ_VIRB01000129.1"/>
</dbReference>
<organism evidence="2 3">
    <name type="scientific">Schaedlerella arabinosiphila</name>
    <dbReference type="NCBI Taxonomy" id="2044587"/>
    <lineage>
        <taxon>Bacteria</taxon>
        <taxon>Bacillati</taxon>
        <taxon>Bacillota</taxon>
        <taxon>Clostridia</taxon>
        <taxon>Lachnospirales</taxon>
        <taxon>Lachnospiraceae</taxon>
        <taxon>Schaedlerella</taxon>
    </lineage>
</organism>
<keyword evidence="1" id="KW-0175">Coiled coil</keyword>
<dbReference type="Proteomes" id="UP000474104">
    <property type="component" value="Unassembled WGS sequence"/>
</dbReference>
<proteinExistence type="predicted"/>
<accession>A0A9X5H937</accession>
<dbReference type="EMBL" id="VIRB01000129">
    <property type="protein sequence ID" value="NDO71006.1"/>
    <property type="molecule type" value="Genomic_DNA"/>
</dbReference>
<sequence length="283" mass="31948">MKKILAMVLVGVIGMCIFTGCGKSEEEKAMDEIADHLRDEAAADGVDIDKMVEEEAEKYNAELEAGNKEIANMNDLIESLKNNEMVPLREQSETYFNATDSETAKKAAEEFNKAYDKYLEAAIGEYFTDEYDASELLRQNDIHRIKITDSELQTRVNYLDNCYGKNYNRIRFYGADSEIECLLMYNETDDQIVSDVTLIYNDGRSITPDLSSIGKPVQGVEFVVNKNDLIITDYTWGYEFTVDSPAGTSIGNADGSPIFPEGEYSIGTELWENTIEEYNSKME</sequence>
<comment type="caution">
    <text evidence="2">The sequence shown here is derived from an EMBL/GenBank/DDBJ whole genome shotgun (WGS) entry which is preliminary data.</text>
</comment>
<name>A0A9X5H937_9FIRM</name>
<evidence type="ECO:0000313" key="2">
    <source>
        <dbReference type="EMBL" id="NDO71006.1"/>
    </source>
</evidence>
<dbReference type="AlphaFoldDB" id="A0A9X5H937"/>
<reference evidence="2 3" key="1">
    <citation type="submission" date="2019-07" db="EMBL/GenBank/DDBJ databases">
        <title>Draft genome sequences of 15 bacterial species constituting the stable defined intestinal microbiota of the GM15 gnotobiotic mouse model.</title>
        <authorList>
            <person name="Elie C."/>
            <person name="Mathieu A."/>
            <person name="Saliou A."/>
            <person name="Darnaud M."/>
            <person name="Leulier F."/>
            <person name="Tamellini A."/>
        </authorList>
    </citation>
    <scope>NUCLEOTIDE SEQUENCE [LARGE SCALE GENOMIC DNA]</scope>
    <source>
        <strain evidence="3">ASF 502</strain>
    </source>
</reference>
<protein>
    <submittedName>
        <fullName evidence="2">Uncharacterized protein</fullName>
    </submittedName>
</protein>